<feature type="domain" description="SERRATE/Ars2 N-terminal" evidence="5">
    <location>
        <begin position="695"/>
        <end position="777"/>
    </location>
</feature>
<dbReference type="InterPro" id="IPR007042">
    <property type="entry name" value="SERRATE/Ars2_C"/>
</dbReference>
<dbReference type="Pfam" id="PF07904">
    <property type="entry name" value="Eaf7"/>
    <property type="match status" value="1"/>
</dbReference>
<evidence type="ECO:0000313" key="7">
    <source>
        <dbReference type="Proteomes" id="UP001220961"/>
    </source>
</evidence>
<dbReference type="GO" id="GO:0016020">
    <property type="term" value="C:membrane"/>
    <property type="evidence" value="ECO:0007669"/>
    <property type="project" value="InterPro"/>
</dbReference>
<comment type="similarity">
    <text evidence="1">Belongs to the glycosyltransferase 15 family.</text>
</comment>
<gene>
    <name evidence="6" type="ORF">MCAP1_002347</name>
</gene>
<name>A0AAF0E9I0_9BASI</name>
<feature type="domain" description="SERRATE/Ars2 C-terminal" evidence="4">
    <location>
        <begin position="1083"/>
        <end position="1153"/>
    </location>
</feature>
<feature type="compositionally biased region" description="Basic residues" evidence="3">
    <location>
        <begin position="507"/>
        <end position="516"/>
    </location>
</feature>
<dbReference type="Pfam" id="PF04959">
    <property type="entry name" value="ARS2"/>
    <property type="match status" value="1"/>
</dbReference>
<sequence>MSDYRFMSQASTVEDLRKYAVRGDDGNLYPPEFYPNEINQAPRAKAAFISLVRNRELDDMKASMRDVEDRFNRKFGYPWVFLNDKPFTEEFKQGVKKMTRSPVYFGLVPKEHWSYPDWIDQDKAAKKRKQMEEKQIIYGGSESYRHMCRYQSGFFWRHPLTYELGLEYYWRVEPGIRIYCDIDYDPFVFMQLNNKAYGFTMSLHEYPLTIPTLWDQTKMFVKSHPEYLAKDNALRFIVDNSNTVEMSIYNMCHFWSNFEIGDLRFWRGKQYLDYFNYLDKAGGFFYERWGDAPVHSIAASLFLNRSQIHHFEDIGYRHIPWAHCPANRAKYHDTGKCLCDPSEHDVALLRAISVFRPVGEHRHFHMVSILHALDGASETQQADEASASLWMRLNNYYDLRGLDELEEGSDDEEEPVWLRNYEQHTQFLRDHEKARTRVLHGIDEEEFALHPMYLYEPIIVPRRAEEAESDGAQTQVVPPSQEDEVAETNAEDADSESEKEERAPRSAQRRTVRKRGHTEEDTTPDLPKDESSQSSARATKRRRGSKVDDDVLDTPTRSITTRRQQKQLDDDEKKRETEDGSDTAADGASASASRSTRTTPARGARSASRSPSARDAERAIAAHLDSRITAMARREHGGADSPVRKRPRFREWDAHDSLEEAYQDPLSMDTRLSFWDYQHFMRRHGLPHGRGMSPTPEEWSALYQQYKTDFQRQSLWSFFLRHQSDEWFKEKYAIQAPYVEARRQRRRAGRMGHKAAWLRELESGALDKVCWDLQESGSSAPMYTVTNRLGNEEHFDTDQLSLAPDPERQLLVRVWPADRPRSELEDHLRTYAGFQYVAMLEPIVQRRWNRAGIAVFEPGTDMRDAIRQLDGHAFGDFVLHLALLDRPSSSRIRIAPVSTNTLARLSHDLAFSRQMIEKLEEEDRTTLFADECLIGGDAWAWLDVHACERIEARCAAMQGINTMQERAKKQLDLHIDLLRRVYHTDYYLCLQCDFPEELERRSACHVRRQPVDGAVDGTHEDEYWTSYLDAKLRLWLTPAEALPDHGGIDRDALEERLTRDWICELEPGKVRCCVRTGQGSDECGKLFKAHGFVRKHIRRRHLDLLEERGGDTYAFAAYFNSYLCDPMRWAPSWRKDETSEPRPAREAPSRAANRTPPRRGYRDLDGAQPDTMDLSY</sequence>
<dbReference type="Proteomes" id="UP001220961">
    <property type="component" value="Chromosome 4"/>
</dbReference>
<dbReference type="PANTHER" id="PTHR31121">
    <property type="entry name" value="ALPHA-1,2 MANNOSYLTRANSFERASE KTR1"/>
    <property type="match status" value="1"/>
</dbReference>
<evidence type="ECO:0000256" key="2">
    <source>
        <dbReference type="ARBA" id="ARBA00022679"/>
    </source>
</evidence>
<dbReference type="GO" id="GO:0005634">
    <property type="term" value="C:nucleus"/>
    <property type="evidence" value="ECO:0007669"/>
    <property type="project" value="InterPro"/>
</dbReference>
<dbReference type="PANTHER" id="PTHR31121:SF6">
    <property type="entry name" value="ALPHA-1,2 MANNOSYLTRANSFERASE KTR1"/>
    <property type="match status" value="1"/>
</dbReference>
<dbReference type="GO" id="GO:0000026">
    <property type="term" value="F:alpha-1,2-mannosyltransferase activity"/>
    <property type="evidence" value="ECO:0007669"/>
    <property type="project" value="TreeGrafter"/>
</dbReference>
<dbReference type="Pfam" id="PF01793">
    <property type="entry name" value="Glyco_transf_15"/>
    <property type="match status" value="1"/>
</dbReference>
<dbReference type="InterPro" id="IPR002685">
    <property type="entry name" value="Glyco_trans_15"/>
</dbReference>
<dbReference type="GO" id="GO:0005794">
    <property type="term" value="C:Golgi apparatus"/>
    <property type="evidence" value="ECO:0007669"/>
    <property type="project" value="TreeGrafter"/>
</dbReference>
<keyword evidence="7" id="KW-1185">Reference proteome</keyword>
<dbReference type="SUPFAM" id="SSF53448">
    <property type="entry name" value="Nucleotide-diphospho-sugar transferases"/>
    <property type="match status" value="1"/>
</dbReference>
<dbReference type="GO" id="GO:0006487">
    <property type="term" value="P:protein N-linked glycosylation"/>
    <property type="evidence" value="ECO:0007669"/>
    <property type="project" value="TreeGrafter"/>
</dbReference>
<dbReference type="InterPro" id="IPR021933">
    <property type="entry name" value="SERRATE/Ars2_N"/>
</dbReference>
<dbReference type="EMBL" id="CP119911">
    <property type="protein sequence ID" value="WFD20103.1"/>
    <property type="molecule type" value="Genomic_DNA"/>
</dbReference>
<dbReference type="FunFam" id="3.90.550.10:FF:000051">
    <property type="entry name" value="Alpha-1,2-mannosyltransferase (Ktr4)"/>
    <property type="match status" value="1"/>
</dbReference>
<evidence type="ECO:0000313" key="6">
    <source>
        <dbReference type="EMBL" id="WFD20103.1"/>
    </source>
</evidence>
<feature type="compositionally biased region" description="Low complexity" evidence="3">
    <location>
        <begin position="582"/>
        <end position="611"/>
    </location>
</feature>
<keyword evidence="2" id="KW-0808">Transferase</keyword>
<dbReference type="AlphaFoldDB" id="A0AAF0E9I0"/>
<feature type="compositionally biased region" description="Basic and acidic residues" evidence="3">
    <location>
        <begin position="1134"/>
        <end position="1148"/>
    </location>
</feature>
<evidence type="ECO:0000259" key="4">
    <source>
        <dbReference type="Pfam" id="PF04959"/>
    </source>
</evidence>
<evidence type="ECO:0008006" key="8">
    <source>
        <dbReference type="Google" id="ProtNLM"/>
    </source>
</evidence>
<protein>
    <recommendedName>
        <fullName evidence="8">Glycosyltransferase family 15 protein</fullName>
    </recommendedName>
</protein>
<dbReference type="InterPro" id="IPR012423">
    <property type="entry name" value="Eaf7/MRGBP"/>
</dbReference>
<proteinExistence type="inferred from homology"/>
<dbReference type="InterPro" id="IPR029044">
    <property type="entry name" value="Nucleotide-diphossugar_trans"/>
</dbReference>
<feature type="region of interest" description="Disordered" evidence="3">
    <location>
        <begin position="465"/>
        <end position="616"/>
    </location>
</feature>
<feature type="compositionally biased region" description="Basic and acidic residues" evidence="3">
    <location>
        <begin position="566"/>
        <end position="578"/>
    </location>
</feature>
<dbReference type="GO" id="GO:0000032">
    <property type="term" value="P:cell wall mannoprotein biosynthetic process"/>
    <property type="evidence" value="ECO:0007669"/>
    <property type="project" value="TreeGrafter"/>
</dbReference>
<accession>A0AAF0E9I0</accession>
<dbReference type="GO" id="GO:0006355">
    <property type="term" value="P:regulation of DNA-templated transcription"/>
    <property type="evidence" value="ECO:0007669"/>
    <property type="project" value="InterPro"/>
</dbReference>
<reference evidence="6" key="1">
    <citation type="submission" date="2023-03" db="EMBL/GenBank/DDBJ databases">
        <title>Mating type loci evolution in Malassezia.</title>
        <authorList>
            <person name="Coelho M.A."/>
        </authorList>
    </citation>
    <scope>NUCLEOTIDE SEQUENCE</scope>
    <source>
        <strain evidence="6">CBS 10434</strain>
    </source>
</reference>
<feature type="region of interest" description="Disordered" evidence="3">
    <location>
        <begin position="1134"/>
        <end position="1176"/>
    </location>
</feature>
<evidence type="ECO:0000256" key="3">
    <source>
        <dbReference type="SAM" id="MobiDB-lite"/>
    </source>
</evidence>
<feature type="compositionally biased region" description="Acidic residues" evidence="3">
    <location>
        <begin position="481"/>
        <end position="498"/>
    </location>
</feature>
<evidence type="ECO:0000259" key="5">
    <source>
        <dbReference type="Pfam" id="PF12066"/>
    </source>
</evidence>
<evidence type="ECO:0000256" key="1">
    <source>
        <dbReference type="ARBA" id="ARBA00007677"/>
    </source>
</evidence>
<dbReference type="Pfam" id="PF12066">
    <property type="entry name" value="SERRATE_Ars2_N"/>
    <property type="match status" value="1"/>
</dbReference>
<dbReference type="GO" id="GO:0043189">
    <property type="term" value="C:H4/H2A histone acetyltransferase complex"/>
    <property type="evidence" value="ECO:0007669"/>
    <property type="project" value="InterPro"/>
</dbReference>
<dbReference type="Gene3D" id="3.90.550.10">
    <property type="entry name" value="Spore Coat Polysaccharide Biosynthesis Protein SpsA, Chain A"/>
    <property type="match status" value="1"/>
</dbReference>
<organism evidence="6 7">
    <name type="scientific">Malassezia caprae</name>
    <dbReference type="NCBI Taxonomy" id="1381934"/>
    <lineage>
        <taxon>Eukaryota</taxon>
        <taxon>Fungi</taxon>
        <taxon>Dikarya</taxon>
        <taxon>Basidiomycota</taxon>
        <taxon>Ustilaginomycotina</taxon>
        <taxon>Malasseziomycetes</taxon>
        <taxon>Malasseziales</taxon>
        <taxon>Malasseziaceae</taxon>
        <taxon>Malassezia</taxon>
    </lineage>
</organism>